<dbReference type="EMBL" id="CP053452">
    <property type="protein sequence ID" value="QJW97005.1"/>
    <property type="molecule type" value="Genomic_DNA"/>
</dbReference>
<evidence type="ECO:0000313" key="3">
    <source>
        <dbReference type="EMBL" id="QJW97005.1"/>
    </source>
</evidence>
<feature type="region of interest" description="Disordered" evidence="1">
    <location>
        <begin position="977"/>
        <end position="1011"/>
    </location>
</feature>
<gene>
    <name evidence="3" type="ORF">FTUN_4565</name>
</gene>
<accession>A0A6M5YSH3</accession>
<organism evidence="3 4">
    <name type="scientific">Frigoriglobus tundricola</name>
    <dbReference type="NCBI Taxonomy" id="2774151"/>
    <lineage>
        <taxon>Bacteria</taxon>
        <taxon>Pseudomonadati</taxon>
        <taxon>Planctomycetota</taxon>
        <taxon>Planctomycetia</taxon>
        <taxon>Gemmatales</taxon>
        <taxon>Gemmataceae</taxon>
        <taxon>Frigoriglobus</taxon>
    </lineage>
</organism>
<protein>
    <submittedName>
        <fullName evidence="3">Uncharacterized protein</fullName>
    </submittedName>
</protein>
<dbReference type="KEGG" id="ftj:FTUN_4565"/>
<dbReference type="Gene3D" id="2.60.120.260">
    <property type="entry name" value="Galactose-binding domain-like"/>
    <property type="match status" value="1"/>
</dbReference>
<feature type="compositionally biased region" description="Low complexity" evidence="1">
    <location>
        <begin position="981"/>
        <end position="1011"/>
    </location>
</feature>
<dbReference type="AlphaFoldDB" id="A0A6M5YSH3"/>
<name>A0A6M5YSH3_9BACT</name>
<feature type="signal peptide" evidence="2">
    <location>
        <begin position="1"/>
        <end position="23"/>
    </location>
</feature>
<reference evidence="4" key="1">
    <citation type="submission" date="2020-05" db="EMBL/GenBank/DDBJ databases">
        <title>Frigoriglobus tundricola gen. nov., sp. nov., a psychrotolerant cellulolytic planctomycete of the family Gemmataceae with two divergent copies of 16S rRNA gene.</title>
        <authorList>
            <person name="Kulichevskaya I.S."/>
            <person name="Ivanova A.A."/>
            <person name="Naumoff D.G."/>
            <person name="Beletsky A.V."/>
            <person name="Rijpstra W.I.C."/>
            <person name="Sinninghe Damste J.S."/>
            <person name="Mardanov A.V."/>
            <person name="Ravin N.V."/>
            <person name="Dedysh S.N."/>
        </authorList>
    </citation>
    <scope>NUCLEOTIDE SEQUENCE [LARGE SCALE GENOMIC DNA]</scope>
    <source>
        <strain evidence="4">PL17</strain>
    </source>
</reference>
<keyword evidence="4" id="KW-1185">Reference proteome</keyword>
<feature type="chain" id="PRO_5026672348" evidence="2">
    <location>
        <begin position="24"/>
        <end position="1011"/>
    </location>
</feature>
<dbReference type="Proteomes" id="UP000503447">
    <property type="component" value="Chromosome"/>
</dbReference>
<dbReference type="Gene3D" id="3.20.20.80">
    <property type="entry name" value="Glycosidases"/>
    <property type="match status" value="1"/>
</dbReference>
<sequence length="1011" mass="109431">MPKPTLAHSLMLAVLVALATAFALVPARAEQVHRYGFGGKNTVLVRGDANVKVEEKEHDISTQSFKSQPTSEHLKLTADAATGDSAFIYYHYDTPPAPVTAAFSAGVWVKATKPGVQLRARVVFPKEPDPARPETPLTALIVGDTYKARNWEKLTLNDAPALVGKLLPVLQTKIGRAVNSSGAYVDQLVLNLYTGPGTADVWIDDLDVGPVKPPEEGKPGAPGVPVGARPAGEVGAAPRGRLSTQRGGQLIVEGKDGLKDGRERGFFFRAVRHTGTPLYVLRQAGFDALWVPSDVPQNVLDEANREGWLIVPAAPLAPPPSVTDVTAVRAARDALGAYHRKFSGTDVLFWDLGGGRTADQEGAVERTKNLIREFDPQRPTGADVWDGFQGYSAFLDVVGAHRWPLFTSLELVRYRDWLSQRNALVSNRAVFWTWVQNHLPAWYLTTVLGQKEGDAFADPIGPHPEQVRLLAYIGVACGCRGLGFWSDRSLADSHHGRDRLQGMAILNAELEMLGPVMMAAGRQRTQWLDTSDPNVKAALIRTGLGTVLLPIWLGKGSQYVPDQGAIGSLKITVPLIEDGADPWRVTPAGVECLRNSAIKKAGGTELTIPEFDLVTPIVFTNDQTQNGLVVWWQDYARKYGRVAARWAMDLAAEEYDKTYAVHAKLAAMGVTVRGSESLFQQAVKSHESARQNFAAELYDKAFADALRALRPLRVVMRDHFNMATATLDVPSASPYAVSYFSLPKHWELFREIQACRPGANALPNGAFEPDAGVVIPKEGFPIDAVPGWGARYGTIDRVKVAAGVVSSEFLADVPVQKQKPKDPKLFAPSRPIPLPSDGYVPPAPELGRGVLKLEVKQSGEVGRDGKPIEKSTHPLERTFLAVESAPVRLPPGTLVCVSGWMKIAGEVRLTADGVLFYDDIGGEQLGARQMQTDNKWKQFHLYRRVPATGQVSLTVALTGVGIAYFDDLRIEPLQPAAGKDAAGYGPPAPRGAPAAPRVPAPIVQPAGGVRP</sequence>
<dbReference type="RefSeq" id="WP_171472478.1">
    <property type="nucleotide sequence ID" value="NZ_CP053452.2"/>
</dbReference>
<evidence type="ECO:0000256" key="2">
    <source>
        <dbReference type="SAM" id="SignalP"/>
    </source>
</evidence>
<evidence type="ECO:0000313" key="4">
    <source>
        <dbReference type="Proteomes" id="UP000503447"/>
    </source>
</evidence>
<proteinExistence type="predicted"/>
<keyword evidence="2" id="KW-0732">Signal</keyword>
<evidence type="ECO:0000256" key="1">
    <source>
        <dbReference type="SAM" id="MobiDB-lite"/>
    </source>
</evidence>